<gene>
    <name evidence="8" type="ORF">G3M70_03110</name>
</gene>
<evidence type="ECO:0000256" key="6">
    <source>
        <dbReference type="SAM" id="Phobius"/>
    </source>
</evidence>
<dbReference type="Pfam" id="PF06271">
    <property type="entry name" value="RDD"/>
    <property type="match status" value="1"/>
</dbReference>
<dbReference type="InterPro" id="IPR051791">
    <property type="entry name" value="Pra-immunoreactive"/>
</dbReference>
<dbReference type="KEGG" id="nli:G3M70_03110"/>
<keyword evidence="2" id="KW-1003">Cell membrane</keyword>
<name>A0A7T0BTV0_9BACT</name>
<evidence type="ECO:0000256" key="5">
    <source>
        <dbReference type="ARBA" id="ARBA00023136"/>
    </source>
</evidence>
<dbReference type="Proteomes" id="UP000594688">
    <property type="component" value="Chromosome"/>
</dbReference>
<keyword evidence="4 6" id="KW-1133">Transmembrane helix</keyword>
<protein>
    <submittedName>
        <fullName evidence="8">RDD family protein</fullName>
    </submittedName>
</protein>
<feature type="transmembrane region" description="Helical" evidence="6">
    <location>
        <begin position="122"/>
        <end position="142"/>
    </location>
</feature>
<dbReference type="GO" id="GO:0005886">
    <property type="term" value="C:plasma membrane"/>
    <property type="evidence" value="ECO:0007669"/>
    <property type="project" value="UniProtKB-SubCell"/>
</dbReference>
<feature type="transmembrane region" description="Helical" evidence="6">
    <location>
        <begin position="65"/>
        <end position="85"/>
    </location>
</feature>
<dbReference type="EMBL" id="CP048685">
    <property type="protein sequence ID" value="QPJ60932.1"/>
    <property type="molecule type" value="Genomic_DNA"/>
</dbReference>
<evidence type="ECO:0000313" key="9">
    <source>
        <dbReference type="Proteomes" id="UP000594688"/>
    </source>
</evidence>
<evidence type="ECO:0000313" key="8">
    <source>
        <dbReference type="EMBL" id="QPJ60932.1"/>
    </source>
</evidence>
<feature type="domain" description="RDD" evidence="7">
    <location>
        <begin position="14"/>
        <end position="154"/>
    </location>
</feature>
<dbReference type="PANTHER" id="PTHR36115">
    <property type="entry name" value="PROLINE-RICH ANTIGEN HOMOLOG-RELATED"/>
    <property type="match status" value="1"/>
</dbReference>
<evidence type="ECO:0000256" key="4">
    <source>
        <dbReference type="ARBA" id="ARBA00022989"/>
    </source>
</evidence>
<accession>A0A7T0BTV0</accession>
<keyword evidence="5 6" id="KW-0472">Membrane</keyword>
<evidence type="ECO:0000256" key="1">
    <source>
        <dbReference type="ARBA" id="ARBA00004651"/>
    </source>
</evidence>
<evidence type="ECO:0000256" key="3">
    <source>
        <dbReference type="ARBA" id="ARBA00022692"/>
    </source>
</evidence>
<dbReference type="AlphaFoldDB" id="A0A7T0BTV0"/>
<evidence type="ECO:0000259" key="7">
    <source>
        <dbReference type="Pfam" id="PF06271"/>
    </source>
</evidence>
<feature type="transmembrane region" description="Helical" evidence="6">
    <location>
        <begin position="21"/>
        <end position="45"/>
    </location>
</feature>
<reference evidence="8 9" key="1">
    <citation type="submission" date="2020-02" db="EMBL/GenBank/DDBJ databases">
        <title>Genomic and physiological characterization of two novel Nitrospinaceae genera.</title>
        <authorList>
            <person name="Mueller A.J."/>
            <person name="Jung M.-Y."/>
            <person name="Strachan C.R."/>
            <person name="Herbold C.W."/>
            <person name="Kirkegaard R.H."/>
            <person name="Daims H."/>
        </authorList>
    </citation>
    <scope>NUCLEOTIDE SEQUENCE [LARGE SCALE GENOMIC DNA]</scope>
    <source>
        <strain evidence="8">EB</strain>
    </source>
</reference>
<comment type="subcellular location">
    <subcellularLocation>
        <location evidence="1">Cell membrane</location>
        <topology evidence="1">Multi-pass membrane protein</topology>
    </subcellularLocation>
</comment>
<sequence length="164" mass="18029">MTAPGSNQIFSMELAGFGRRYLAFAVDALFLEILGVLVSSPFVGIFRGGRVLVPADTVTGSASDIYPVLILSYLGIGAVLWSLYFTCFNGYADRTPGKALFGLRVCHLNGVSIKPATALARFWASLLFGTFTLGLSYSWAAWDRWRQAWHDKFFNTVVIRKATS</sequence>
<organism evidence="8 9">
    <name type="scientific">Candidatus Nitronauta litoralis</name>
    <dbReference type="NCBI Taxonomy" id="2705533"/>
    <lineage>
        <taxon>Bacteria</taxon>
        <taxon>Pseudomonadati</taxon>
        <taxon>Nitrospinota/Tectimicrobiota group</taxon>
        <taxon>Nitrospinota</taxon>
        <taxon>Nitrospinia</taxon>
        <taxon>Nitrospinales</taxon>
        <taxon>Nitrospinaceae</taxon>
        <taxon>Candidatus Nitronauta</taxon>
    </lineage>
</organism>
<proteinExistence type="predicted"/>
<dbReference type="InterPro" id="IPR010432">
    <property type="entry name" value="RDD"/>
</dbReference>
<keyword evidence="3 6" id="KW-0812">Transmembrane</keyword>
<evidence type="ECO:0000256" key="2">
    <source>
        <dbReference type="ARBA" id="ARBA00022475"/>
    </source>
</evidence>
<dbReference type="PANTHER" id="PTHR36115:SF4">
    <property type="entry name" value="MEMBRANE PROTEIN"/>
    <property type="match status" value="1"/>
</dbReference>